<feature type="compositionally biased region" description="Low complexity" evidence="1">
    <location>
        <begin position="390"/>
        <end position="400"/>
    </location>
</feature>
<name>A0A9P8BQ58_9FUNG</name>
<organism evidence="2 3">
    <name type="scientific">Linnemannia hyalina</name>
    <dbReference type="NCBI Taxonomy" id="64524"/>
    <lineage>
        <taxon>Eukaryota</taxon>
        <taxon>Fungi</taxon>
        <taxon>Fungi incertae sedis</taxon>
        <taxon>Mucoromycota</taxon>
        <taxon>Mortierellomycotina</taxon>
        <taxon>Mortierellomycetes</taxon>
        <taxon>Mortierellales</taxon>
        <taxon>Mortierellaceae</taxon>
        <taxon>Linnemannia</taxon>
    </lineage>
</organism>
<feature type="compositionally biased region" description="Low complexity" evidence="1">
    <location>
        <begin position="229"/>
        <end position="249"/>
    </location>
</feature>
<feature type="region of interest" description="Disordered" evidence="1">
    <location>
        <begin position="626"/>
        <end position="669"/>
    </location>
</feature>
<feature type="region of interest" description="Disordered" evidence="1">
    <location>
        <begin position="81"/>
        <end position="178"/>
    </location>
</feature>
<feature type="compositionally biased region" description="Low complexity" evidence="1">
    <location>
        <begin position="516"/>
        <end position="528"/>
    </location>
</feature>
<reference evidence="2" key="1">
    <citation type="submission" date="2021-06" db="EMBL/GenBank/DDBJ databases">
        <title>Genome Sequence of Mortierella hyaline Strain SCG-10, a Cold-Adapted, Nitrate-Reducing Fungus Isolated from Soil in Minnesota, USA.</title>
        <authorList>
            <person name="Aldossari N."/>
        </authorList>
    </citation>
    <scope>NUCLEOTIDE SEQUENCE</scope>
    <source>
        <strain evidence="2">SCG-10</strain>
    </source>
</reference>
<feature type="compositionally biased region" description="Low complexity" evidence="1">
    <location>
        <begin position="262"/>
        <end position="285"/>
    </location>
</feature>
<dbReference type="EMBL" id="JAHRHY010000016">
    <property type="protein sequence ID" value="KAG9063611.1"/>
    <property type="molecule type" value="Genomic_DNA"/>
</dbReference>
<protein>
    <submittedName>
        <fullName evidence="2">Uncharacterized protein</fullName>
    </submittedName>
</protein>
<feature type="compositionally biased region" description="Polar residues" evidence="1">
    <location>
        <begin position="647"/>
        <end position="666"/>
    </location>
</feature>
<dbReference type="Proteomes" id="UP000707451">
    <property type="component" value="Unassembled WGS sequence"/>
</dbReference>
<dbReference type="OrthoDB" id="2444596at2759"/>
<feature type="compositionally biased region" description="Polar residues" evidence="1">
    <location>
        <begin position="685"/>
        <end position="726"/>
    </location>
</feature>
<proteinExistence type="predicted"/>
<evidence type="ECO:0000256" key="1">
    <source>
        <dbReference type="SAM" id="MobiDB-lite"/>
    </source>
</evidence>
<feature type="compositionally biased region" description="Low complexity" evidence="1">
    <location>
        <begin position="132"/>
        <end position="172"/>
    </location>
</feature>
<sequence length="799" mass="84207">MEFSSPSAAFSPFSPETMMTDFQTLTHRLAIEEGQQRQIDSFQDNSNFIDQLAKEDNMAAAVFAKTQMSFVADTPVAAGQSPLLSPPTTSSSSSSSSTSTPAASRPSADTPKTALVQPPFTSMIISSAPNGTTPTATTTTITTLSKKPPATPGGTKKPPSKTTTTKTSNKPTIQSCPSPKVQIRLDRFLVSRKPSLASTTKLAVNSETNTPEKSILKHCTAGSNTSSQSPASATPKAVKSSATSSTTTPKPKPKSRVRVSVRTKPAPTPPSAKTTKPTEPTTPSPVEKRTITLHKTSRTPPSPPKPRLKANFFFGLLPPPTVTTANSKAGETLRRAGDPNTSTSRSTGKKPKNAPKAGPDASTATPPADTNVATPKLTKVKELEPDSNDAASTGSTTATGKDVSPTEVTRRVVKSKSILPKLKSTIASVVKAGTDKTVVPAVSKSMTTPPLVTKKTSMPVEISSRVIKIEPSVPKSKFRPTTATPTSTTTPAPKVMATSETTSLKAVSKPTKVPCTSKNTTTVTAVSKTKTHPPPVAKSVVAPAARSKKLSDTVPPYSTKASATTTIVSVVPKTRATPKDASTAPKLSPKDSTFLKNLKSSSTSTITTITSVSNDSTTVPKLSKNVTISTSAPKNNKGKVRDKDSLRTSSGATTATKPAAQPRSTPQPRPKRVLELMLQSDHDPPTTSLHINENDPSYYIRSSEQNPSSFNNLLPKNDDIASSSNPRPRKRQRLADIITAESMAGRNHGMFGQTAFEQALDAMSFKYPTPALVPGPVNSEIASVPEATTGRQYLNDARR</sequence>
<gene>
    <name evidence="2" type="ORF">KI688_004496</name>
</gene>
<feature type="compositionally biased region" description="Polar residues" evidence="1">
    <location>
        <begin position="119"/>
        <end position="131"/>
    </location>
</feature>
<feature type="compositionally biased region" description="Low complexity" evidence="1">
    <location>
        <begin position="480"/>
        <end position="493"/>
    </location>
</feature>
<evidence type="ECO:0000313" key="2">
    <source>
        <dbReference type="EMBL" id="KAG9063611.1"/>
    </source>
</evidence>
<dbReference type="AlphaFoldDB" id="A0A9P8BQ58"/>
<feature type="region of interest" description="Disordered" evidence="1">
    <location>
        <begin position="681"/>
        <end position="732"/>
    </location>
</feature>
<comment type="caution">
    <text evidence="2">The sequence shown here is derived from an EMBL/GenBank/DDBJ whole genome shotgun (WGS) entry which is preliminary data.</text>
</comment>
<feature type="compositionally biased region" description="Polar residues" evidence="1">
    <location>
        <begin position="559"/>
        <end position="568"/>
    </location>
</feature>
<evidence type="ECO:0000313" key="3">
    <source>
        <dbReference type="Proteomes" id="UP000707451"/>
    </source>
</evidence>
<feature type="region of interest" description="Disordered" evidence="1">
    <location>
        <begin position="471"/>
        <end position="594"/>
    </location>
</feature>
<accession>A0A9P8BQ58</accession>
<keyword evidence="3" id="KW-1185">Reference proteome</keyword>
<feature type="region of interest" description="Disordered" evidence="1">
    <location>
        <begin position="220"/>
        <end position="310"/>
    </location>
</feature>
<feature type="compositionally biased region" description="Basic residues" evidence="1">
    <location>
        <begin position="251"/>
        <end position="261"/>
    </location>
</feature>
<feature type="region of interest" description="Disordered" evidence="1">
    <location>
        <begin position="323"/>
        <end position="409"/>
    </location>
</feature>
<feature type="compositionally biased region" description="Low complexity" evidence="1">
    <location>
        <begin position="81"/>
        <end position="111"/>
    </location>
</feature>